<dbReference type="RefSeq" id="WP_068359574.1">
    <property type="nucleotide sequence ID" value="NZ_CP019337.1"/>
</dbReference>
<name>A0A1B8U2X1_9FLAO</name>
<gene>
    <name evidence="2" type="ORF">LPB301_06960</name>
</gene>
<comment type="caution">
    <text evidence="2">The sequence shown here is derived from an EMBL/GenBank/DDBJ whole genome shotgun (WGS) entry which is preliminary data.</text>
</comment>
<dbReference type="EMBL" id="LSFL01000017">
    <property type="protein sequence ID" value="OBY66233.1"/>
    <property type="molecule type" value="Genomic_DNA"/>
</dbReference>
<proteinExistence type="predicted"/>
<accession>A0A1B8U2X1</accession>
<feature type="compositionally biased region" description="Polar residues" evidence="1">
    <location>
        <begin position="7"/>
        <end position="19"/>
    </location>
</feature>
<dbReference type="AlphaFoldDB" id="A0A1B8U2X1"/>
<dbReference type="KEGG" id="prn:BW723_15975"/>
<reference evidence="3" key="1">
    <citation type="submission" date="2016-02" db="EMBL/GenBank/DDBJ databases">
        <title>Paenibacillus sp. LPB0068, isolated from Crassostrea gigas.</title>
        <authorList>
            <person name="Shin S.-K."/>
            <person name="Yi H."/>
        </authorList>
    </citation>
    <scope>NUCLEOTIDE SEQUENCE [LARGE SCALE GENOMIC DNA]</scope>
    <source>
        <strain evidence="3">KCTC 23969</strain>
    </source>
</reference>
<evidence type="ECO:0000313" key="2">
    <source>
        <dbReference type="EMBL" id="OBY66233.1"/>
    </source>
</evidence>
<evidence type="ECO:0000256" key="1">
    <source>
        <dbReference type="SAM" id="MobiDB-lite"/>
    </source>
</evidence>
<keyword evidence="3" id="KW-1185">Reference proteome</keyword>
<evidence type="ECO:0000313" key="3">
    <source>
        <dbReference type="Proteomes" id="UP000092612"/>
    </source>
</evidence>
<feature type="region of interest" description="Disordered" evidence="1">
    <location>
        <begin position="1"/>
        <end position="24"/>
    </location>
</feature>
<dbReference type="Proteomes" id="UP000092612">
    <property type="component" value="Unassembled WGS sequence"/>
</dbReference>
<sequence>MSKRGSKSTIKLNNAKSISGGSGKGVANWIKKKKKIIKLNPNENQIQELEKHNIKLVDTDLIDNDSVLRSEIVKKTNELISISKIELEPHKLNLEKKKSTELKRILNILQNNILKSI</sequence>
<protein>
    <submittedName>
        <fullName evidence="2">Uncharacterized protein</fullName>
    </submittedName>
</protein>
<organism evidence="2 3">
    <name type="scientific">Polaribacter reichenbachii</name>
    <dbReference type="NCBI Taxonomy" id="996801"/>
    <lineage>
        <taxon>Bacteria</taxon>
        <taxon>Pseudomonadati</taxon>
        <taxon>Bacteroidota</taxon>
        <taxon>Flavobacteriia</taxon>
        <taxon>Flavobacteriales</taxon>
        <taxon>Flavobacteriaceae</taxon>
    </lineage>
</organism>